<keyword evidence="1" id="KW-0472">Membrane</keyword>
<keyword evidence="1" id="KW-1133">Transmembrane helix</keyword>
<sequence>MQNENDLRGLAKVMDFMWVICILFVVINIYWFCYQSFRKWVSI</sequence>
<reference evidence="4" key="1">
    <citation type="submission" date="2017-04" db="EMBL/GenBank/DDBJ databases">
        <title>Function of individual gut microbiota members based on whole genome sequencing of pure cultures obtained from chicken caecum.</title>
        <authorList>
            <person name="Medvecky M."/>
            <person name="Cejkova D."/>
            <person name="Polansky O."/>
            <person name="Karasova D."/>
            <person name="Kubasova T."/>
            <person name="Cizek A."/>
            <person name="Rychlik I."/>
        </authorList>
    </citation>
    <scope>NUCLEOTIDE SEQUENCE [LARGE SCALE GENOMIC DNA]</scope>
    <source>
        <strain evidence="4">An42</strain>
    </source>
</reference>
<evidence type="ECO:0000313" key="3">
    <source>
        <dbReference type="EMBL" id="OUO01613.1"/>
    </source>
</evidence>
<accession>A0A9Q5SP43</accession>
<organism evidence="3 4">
    <name type="scientific">Parabacteroides johnsonii</name>
    <dbReference type="NCBI Taxonomy" id="387661"/>
    <lineage>
        <taxon>Bacteria</taxon>
        <taxon>Pseudomonadati</taxon>
        <taxon>Bacteroidota</taxon>
        <taxon>Bacteroidia</taxon>
        <taxon>Bacteroidales</taxon>
        <taxon>Tannerellaceae</taxon>
        <taxon>Parabacteroides</taxon>
    </lineage>
</organism>
<dbReference type="Pfam" id="PF14293">
    <property type="entry name" value="YWFCY"/>
    <property type="match status" value="1"/>
</dbReference>
<evidence type="ECO:0000259" key="2">
    <source>
        <dbReference type="Pfam" id="PF14293"/>
    </source>
</evidence>
<protein>
    <submittedName>
        <fullName evidence="3">Conjugal transfer protein TraG</fullName>
    </submittedName>
</protein>
<evidence type="ECO:0000313" key="4">
    <source>
        <dbReference type="Proteomes" id="UP000195975"/>
    </source>
</evidence>
<dbReference type="InterPro" id="IPR025988">
    <property type="entry name" value="YWFCY_dom"/>
</dbReference>
<feature type="transmembrane region" description="Helical" evidence="1">
    <location>
        <begin position="16"/>
        <end position="34"/>
    </location>
</feature>
<comment type="caution">
    <text evidence="3">The sequence shown here is derived from an EMBL/GenBank/DDBJ whole genome shotgun (WGS) entry which is preliminary data.</text>
</comment>
<evidence type="ECO:0000256" key="1">
    <source>
        <dbReference type="SAM" id="Phobius"/>
    </source>
</evidence>
<dbReference type="Proteomes" id="UP000195975">
    <property type="component" value="Unassembled WGS sequence"/>
</dbReference>
<name>A0A9Q5SP43_9BACT</name>
<dbReference type="EMBL" id="NFIJ01000033">
    <property type="protein sequence ID" value="OUO01613.1"/>
    <property type="molecule type" value="Genomic_DNA"/>
</dbReference>
<gene>
    <name evidence="3" type="ORF">B5F96_17735</name>
</gene>
<keyword evidence="1" id="KW-0812">Transmembrane</keyword>
<feature type="domain" description="YWFCY" evidence="2">
    <location>
        <begin position="6"/>
        <end position="40"/>
    </location>
</feature>
<proteinExistence type="predicted"/>
<dbReference type="AlphaFoldDB" id="A0A9Q5SP43"/>